<evidence type="ECO:0000313" key="1">
    <source>
        <dbReference type="EMBL" id="KAF9060731.1"/>
    </source>
</evidence>
<protein>
    <submittedName>
        <fullName evidence="1">Uncharacterized protein</fullName>
    </submittedName>
</protein>
<feature type="non-terminal residue" evidence="1">
    <location>
        <position position="1"/>
    </location>
</feature>
<dbReference type="Proteomes" id="UP000772434">
    <property type="component" value="Unassembled WGS sequence"/>
</dbReference>
<keyword evidence="2" id="KW-1185">Reference proteome</keyword>
<proteinExistence type="predicted"/>
<reference evidence="1" key="1">
    <citation type="submission" date="2020-11" db="EMBL/GenBank/DDBJ databases">
        <authorList>
            <consortium name="DOE Joint Genome Institute"/>
            <person name="Ahrendt S."/>
            <person name="Riley R."/>
            <person name="Andreopoulos W."/>
            <person name="Labutti K."/>
            <person name="Pangilinan J."/>
            <person name="Ruiz-Duenas F.J."/>
            <person name="Barrasa J.M."/>
            <person name="Sanchez-Garcia M."/>
            <person name="Camarero S."/>
            <person name="Miyauchi S."/>
            <person name="Serrano A."/>
            <person name="Linde D."/>
            <person name="Babiker R."/>
            <person name="Drula E."/>
            <person name="Ayuso-Fernandez I."/>
            <person name="Pacheco R."/>
            <person name="Padilla G."/>
            <person name="Ferreira P."/>
            <person name="Barriuso J."/>
            <person name="Kellner H."/>
            <person name="Castanera R."/>
            <person name="Alfaro M."/>
            <person name="Ramirez L."/>
            <person name="Pisabarro A.G."/>
            <person name="Kuo A."/>
            <person name="Tritt A."/>
            <person name="Lipzen A."/>
            <person name="He G."/>
            <person name="Yan M."/>
            <person name="Ng V."/>
            <person name="Cullen D."/>
            <person name="Martin F."/>
            <person name="Rosso M.-N."/>
            <person name="Henrissat B."/>
            <person name="Hibbett D."/>
            <person name="Martinez A.T."/>
            <person name="Grigoriev I.V."/>
        </authorList>
    </citation>
    <scope>NUCLEOTIDE SEQUENCE</scope>
    <source>
        <strain evidence="1">AH 40177</strain>
    </source>
</reference>
<dbReference type="OrthoDB" id="3264316at2759"/>
<gene>
    <name evidence="1" type="ORF">BDP27DRAFT_1236352</name>
</gene>
<dbReference type="AlphaFoldDB" id="A0A9P5PCC7"/>
<name>A0A9P5PCC7_9AGAR</name>
<evidence type="ECO:0000313" key="2">
    <source>
        <dbReference type="Proteomes" id="UP000772434"/>
    </source>
</evidence>
<organism evidence="1 2">
    <name type="scientific">Rhodocollybia butyracea</name>
    <dbReference type="NCBI Taxonomy" id="206335"/>
    <lineage>
        <taxon>Eukaryota</taxon>
        <taxon>Fungi</taxon>
        <taxon>Dikarya</taxon>
        <taxon>Basidiomycota</taxon>
        <taxon>Agaricomycotina</taxon>
        <taxon>Agaricomycetes</taxon>
        <taxon>Agaricomycetidae</taxon>
        <taxon>Agaricales</taxon>
        <taxon>Marasmiineae</taxon>
        <taxon>Omphalotaceae</taxon>
        <taxon>Rhodocollybia</taxon>
    </lineage>
</organism>
<comment type="caution">
    <text evidence="1">The sequence shown here is derived from an EMBL/GenBank/DDBJ whole genome shotgun (WGS) entry which is preliminary data.</text>
</comment>
<dbReference type="EMBL" id="JADNRY010000230">
    <property type="protein sequence ID" value="KAF9060731.1"/>
    <property type="molecule type" value="Genomic_DNA"/>
</dbReference>
<accession>A0A9P5PCC7</accession>
<sequence>SVERTFSNSRHICGYLRNSWKAKTIREAFLSKAWIGSSLSYVNEPAVAQKSMVLLNS</sequence>